<proteinExistence type="inferred from homology"/>
<evidence type="ECO:0000256" key="8">
    <source>
        <dbReference type="PROSITE-ProRule" id="PRU00047"/>
    </source>
</evidence>
<dbReference type="SUPFAM" id="SSF50630">
    <property type="entry name" value="Acid proteases"/>
    <property type="match status" value="1"/>
</dbReference>
<feature type="compositionally biased region" description="Basic and acidic residues" evidence="9">
    <location>
        <begin position="1188"/>
        <end position="1198"/>
    </location>
</feature>
<evidence type="ECO:0008006" key="15">
    <source>
        <dbReference type="Google" id="ProtNLM"/>
    </source>
</evidence>
<dbReference type="Pfam" id="PF17917">
    <property type="entry name" value="RT_RNaseH"/>
    <property type="match status" value="1"/>
</dbReference>
<dbReference type="CDD" id="cd09274">
    <property type="entry name" value="RNase_HI_RT_Ty3"/>
    <property type="match status" value="1"/>
</dbReference>
<evidence type="ECO:0000256" key="5">
    <source>
        <dbReference type="ARBA" id="ARBA00022759"/>
    </source>
</evidence>
<dbReference type="SUPFAM" id="SSF57756">
    <property type="entry name" value="Retrovirus zinc finger-like domains"/>
    <property type="match status" value="1"/>
</dbReference>
<dbReference type="InterPro" id="IPR021109">
    <property type="entry name" value="Peptidase_aspartic_dom_sf"/>
</dbReference>
<evidence type="ECO:0000256" key="9">
    <source>
        <dbReference type="SAM" id="MobiDB-lite"/>
    </source>
</evidence>
<dbReference type="Gene3D" id="3.30.420.10">
    <property type="entry name" value="Ribonuclease H-like superfamily/Ribonuclease H"/>
    <property type="match status" value="1"/>
</dbReference>
<dbReference type="Proteomes" id="UP001642483">
    <property type="component" value="Unassembled WGS sequence"/>
</dbReference>
<dbReference type="Gene3D" id="4.10.60.10">
    <property type="entry name" value="Zinc finger, CCHC-type"/>
    <property type="match status" value="1"/>
</dbReference>
<dbReference type="InterPro" id="IPR001584">
    <property type="entry name" value="Integrase_cat-core"/>
</dbReference>
<feature type="domain" description="CCHC-type" evidence="10">
    <location>
        <begin position="250"/>
        <end position="265"/>
    </location>
</feature>
<dbReference type="Gene3D" id="2.40.70.10">
    <property type="entry name" value="Acid Proteases"/>
    <property type="match status" value="1"/>
</dbReference>
<keyword evidence="5" id="KW-0255">Endonuclease</keyword>
<dbReference type="PANTHER" id="PTHR37984:SF9">
    <property type="entry name" value="INTEGRASE CATALYTIC DOMAIN-CONTAINING PROTEIN"/>
    <property type="match status" value="1"/>
</dbReference>
<dbReference type="SMART" id="SM00343">
    <property type="entry name" value="ZnF_C2HC"/>
    <property type="match status" value="2"/>
</dbReference>
<feature type="region of interest" description="Disordered" evidence="9">
    <location>
        <begin position="1138"/>
        <end position="1230"/>
    </location>
</feature>
<protein>
    <recommendedName>
        <fullName evidence="15">Reverse transcriptase</fullName>
    </recommendedName>
</protein>
<dbReference type="InterPro" id="IPR041373">
    <property type="entry name" value="RT_RNaseH"/>
</dbReference>
<dbReference type="InterPro" id="IPR050951">
    <property type="entry name" value="Retrovirus_Pol_polyprotein"/>
</dbReference>
<dbReference type="PROSITE" id="PS00141">
    <property type="entry name" value="ASP_PROTEASE"/>
    <property type="match status" value="1"/>
</dbReference>
<dbReference type="PROSITE" id="PS50994">
    <property type="entry name" value="INTEGRASE"/>
    <property type="match status" value="1"/>
</dbReference>
<dbReference type="EMBL" id="CAWYQH010000152">
    <property type="protein sequence ID" value="CAK8696326.1"/>
    <property type="molecule type" value="Genomic_DNA"/>
</dbReference>
<dbReference type="InterPro" id="IPR036875">
    <property type="entry name" value="Znf_CCHC_sf"/>
</dbReference>
<comment type="similarity">
    <text evidence="1">Belongs to the beta type-B retroviral polymerase family. HERV class-II K(HML-2) pol subfamily.</text>
</comment>
<keyword evidence="4" id="KW-0540">Nuclease</keyword>
<dbReference type="InterPro" id="IPR043128">
    <property type="entry name" value="Rev_trsase/Diguanyl_cyclase"/>
</dbReference>
<gene>
    <name evidence="13" type="ORF">CVLEPA_LOCUS29487</name>
</gene>
<evidence type="ECO:0000259" key="10">
    <source>
        <dbReference type="PROSITE" id="PS50158"/>
    </source>
</evidence>
<accession>A0ABP0GX69</accession>
<evidence type="ECO:0000256" key="1">
    <source>
        <dbReference type="ARBA" id="ARBA00010879"/>
    </source>
</evidence>
<dbReference type="PANTHER" id="PTHR37984">
    <property type="entry name" value="PROTEIN CBG26694"/>
    <property type="match status" value="1"/>
</dbReference>
<dbReference type="SUPFAM" id="SSF56672">
    <property type="entry name" value="DNA/RNA polymerases"/>
    <property type="match status" value="1"/>
</dbReference>
<dbReference type="Gene3D" id="3.30.70.270">
    <property type="match status" value="2"/>
</dbReference>
<dbReference type="SUPFAM" id="SSF53098">
    <property type="entry name" value="Ribonuclease H-like"/>
    <property type="match status" value="1"/>
</dbReference>
<evidence type="ECO:0000256" key="7">
    <source>
        <dbReference type="ARBA" id="ARBA00022918"/>
    </source>
</evidence>
<keyword evidence="3" id="KW-0548">Nucleotidyltransferase</keyword>
<name>A0ABP0GX69_CLALP</name>
<evidence type="ECO:0000256" key="2">
    <source>
        <dbReference type="ARBA" id="ARBA00022679"/>
    </source>
</evidence>
<dbReference type="Pfam" id="PF00665">
    <property type="entry name" value="rve"/>
    <property type="match status" value="1"/>
</dbReference>
<dbReference type="InterPro" id="IPR036397">
    <property type="entry name" value="RNaseH_sf"/>
</dbReference>
<keyword evidence="8" id="KW-0863">Zinc-finger</keyword>
<keyword evidence="8" id="KW-0479">Metal-binding</keyword>
<evidence type="ECO:0000256" key="4">
    <source>
        <dbReference type="ARBA" id="ARBA00022722"/>
    </source>
</evidence>
<dbReference type="InterPro" id="IPR001969">
    <property type="entry name" value="Aspartic_peptidase_AS"/>
</dbReference>
<evidence type="ECO:0000259" key="11">
    <source>
        <dbReference type="PROSITE" id="PS50878"/>
    </source>
</evidence>
<evidence type="ECO:0000256" key="3">
    <source>
        <dbReference type="ARBA" id="ARBA00022695"/>
    </source>
</evidence>
<organism evidence="13 14">
    <name type="scientific">Clavelina lepadiformis</name>
    <name type="common">Light-bulb sea squirt</name>
    <name type="synonym">Ascidia lepadiformis</name>
    <dbReference type="NCBI Taxonomy" id="159417"/>
    <lineage>
        <taxon>Eukaryota</taxon>
        <taxon>Metazoa</taxon>
        <taxon>Chordata</taxon>
        <taxon>Tunicata</taxon>
        <taxon>Ascidiacea</taxon>
        <taxon>Aplousobranchia</taxon>
        <taxon>Clavelinidae</taxon>
        <taxon>Clavelina</taxon>
    </lineage>
</organism>
<feature type="domain" description="Integrase catalytic" evidence="12">
    <location>
        <begin position="927"/>
        <end position="1085"/>
    </location>
</feature>
<dbReference type="Gene3D" id="3.10.10.10">
    <property type="entry name" value="HIV Type 1 Reverse Transcriptase, subunit A, domain 1"/>
    <property type="match status" value="1"/>
</dbReference>
<dbReference type="CDD" id="cd00303">
    <property type="entry name" value="retropepsin_like"/>
    <property type="match status" value="1"/>
</dbReference>
<keyword evidence="7" id="KW-0695">RNA-directed DNA polymerase</keyword>
<keyword evidence="14" id="KW-1185">Reference proteome</keyword>
<dbReference type="InterPro" id="IPR043502">
    <property type="entry name" value="DNA/RNA_pol_sf"/>
</dbReference>
<reference evidence="13 14" key="1">
    <citation type="submission" date="2024-02" db="EMBL/GenBank/DDBJ databases">
        <authorList>
            <person name="Daric V."/>
            <person name="Darras S."/>
        </authorList>
    </citation>
    <scope>NUCLEOTIDE SEQUENCE [LARGE SCALE GENOMIC DNA]</scope>
</reference>
<evidence type="ECO:0000259" key="12">
    <source>
        <dbReference type="PROSITE" id="PS50994"/>
    </source>
</evidence>
<feature type="domain" description="Reverse transcriptase" evidence="11">
    <location>
        <begin position="471"/>
        <end position="652"/>
    </location>
</feature>
<evidence type="ECO:0000313" key="14">
    <source>
        <dbReference type="Proteomes" id="UP001642483"/>
    </source>
</evidence>
<dbReference type="Pfam" id="PF13975">
    <property type="entry name" value="gag-asp_proteas"/>
    <property type="match status" value="1"/>
</dbReference>
<dbReference type="PROSITE" id="PS50878">
    <property type="entry name" value="RT_POL"/>
    <property type="match status" value="1"/>
</dbReference>
<evidence type="ECO:0000313" key="13">
    <source>
        <dbReference type="EMBL" id="CAK8696326.1"/>
    </source>
</evidence>
<keyword evidence="6" id="KW-0378">Hydrolase</keyword>
<dbReference type="CDD" id="cd01647">
    <property type="entry name" value="RT_LTR"/>
    <property type="match status" value="1"/>
</dbReference>
<dbReference type="PROSITE" id="PS50158">
    <property type="entry name" value="ZF_CCHC"/>
    <property type="match status" value="1"/>
</dbReference>
<dbReference type="InterPro" id="IPR012337">
    <property type="entry name" value="RNaseH-like_sf"/>
</dbReference>
<dbReference type="InterPro" id="IPR000477">
    <property type="entry name" value="RT_dom"/>
</dbReference>
<dbReference type="Pfam" id="PF00078">
    <property type="entry name" value="RVT_1"/>
    <property type="match status" value="1"/>
</dbReference>
<keyword evidence="8" id="KW-0862">Zinc</keyword>
<keyword evidence="2" id="KW-0808">Transferase</keyword>
<dbReference type="InterPro" id="IPR001878">
    <property type="entry name" value="Znf_CCHC"/>
</dbReference>
<evidence type="ECO:0000256" key="6">
    <source>
        <dbReference type="ARBA" id="ARBA00022801"/>
    </source>
</evidence>
<sequence>MDKLLLRPKDLTVSPDTVDAPKVFKYWLQTVEDYIATLEELRPTQSPDINKTRVVRSCLSPEVFCYVEEADSYEGIVTLLKELYIRPRNNVYARHLLVSRQQNHGENVLEYLRALKILAKDCTFEAVTASKYRDELIRDAFINGVSSSLVRQRLLEIDDINLQRAADLADNLERAQLQSSSMGSVSTGPRLVASAQPTLPALPPRESTLQTGGSLAVAPKVRELRTQKTCFYCGGALHSRNYCPARDRECRNCGKRGHFSNVCRSNRSFLQTAKQSKGSSELSERYSAIAAKTSGTSFLAGAPGCLQRTVVNAVIEGRLVKALLDSGASENFIDSSLAENINLKPEGKVSDITLASTELQLETQGHVKTAIQLLGRSYSNVVLDVMHNSCADIILGQKFLQRHEAVTFEFGGAENPLVVSAASEKVFAVAAADVDPPNLFEFMQKDYYPVASRTRSYSREDSAFIKAEIKRLISEDIVEPSKSPWRAQLLVVRNREKCRLVVDYSQTVNRFTLLDAYPLPRIEDIVNKVGKDRYYSSLDLRSAYHQVPIRAEERPFTAFEAMGRLYQYKRLPFGVTNGVAAFQRVIDDFIRRHKLKKVFAYLDDVTVTGATIEEHDQNLEALLNAAKLTGLTFNEEKSKLRQQTINLLGYQISHNQVKPDPERLRPLLDMPPPKSPRELKRICGMFAYYSKWIENFSGKAGPLFKATDFPLNAKASNAFAELKQEIVKASLSSISEDMPFEVECDASDYAVAATLSQGGRPVAFMSRTLSKCERRYPSIEKEATAIIEAVRKWAHYLKGRTFTLVTDQRSVSFMFSKTNKGKIKNNKILMWRLELSPFHYEIRHRPGKENVVPDALSRVCATVDCLKDLSSLHDSLGHPGYARLYHFIRVRNLPYTSEEARTACKSCRVCAEVKPRFFKRPPETLIKATHPWERLSMDFKGPVKGTKPYLLVILDEYSRYPFVYPCKNMSSDTVIDCLSDLFCLFGFPAYIHSDRGSSFMSRELKDFLMARGIATSYSTPYHPQGNSQCERANQTIWRTIKLLLSSYKTSEEHWERVLPQALHGIRSLLCTATNETPHERMFPFPRRATLGSSMPTWLLNQGTVLLRRFVRNKGDPVCDPVELMMVNPTFARVKYPNGRESTVSTSDLAPCPQANPADDDIEEATASDVTPPLRQPELRLPTGTGDGVRTETDIRNDGDQETSSMETDSQTPRRSTRERRPPQRYGEWTL</sequence>
<comment type="caution">
    <text evidence="13">The sequence shown here is derived from an EMBL/GenBank/DDBJ whole genome shotgun (WGS) entry which is preliminary data.</text>
</comment>